<organism evidence="2 3">
    <name type="scientific">Thermococcus kodakarensis (strain ATCC BAA-918 / JCM 12380 / KOD1)</name>
    <name type="common">Pyrococcus kodakaraensis (strain KOD1)</name>
    <dbReference type="NCBI Taxonomy" id="69014"/>
    <lineage>
        <taxon>Archaea</taxon>
        <taxon>Methanobacteriati</taxon>
        <taxon>Methanobacteriota</taxon>
        <taxon>Thermococci</taxon>
        <taxon>Thermococcales</taxon>
        <taxon>Thermococcaceae</taxon>
        <taxon>Thermococcus</taxon>
    </lineage>
</organism>
<dbReference type="GO" id="GO:0005886">
    <property type="term" value="C:plasma membrane"/>
    <property type="evidence" value="ECO:0000318"/>
    <property type="project" value="GO_Central"/>
</dbReference>
<keyword evidence="3" id="KW-1185">Reference proteome</keyword>
<feature type="transmembrane region" description="Helical" evidence="1">
    <location>
        <begin position="150"/>
        <end position="174"/>
    </location>
</feature>
<dbReference type="EnsemblBacteria" id="BAD85765">
    <property type="protein sequence ID" value="BAD85765"/>
    <property type="gene ID" value="TK1576"/>
</dbReference>
<feature type="transmembrane region" description="Helical" evidence="1">
    <location>
        <begin position="123"/>
        <end position="144"/>
    </location>
</feature>
<evidence type="ECO:0000313" key="3">
    <source>
        <dbReference type="Proteomes" id="UP000000536"/>
    </source>
</evidence>
<name>Q5JIP1_THEKO</name>
<feature type="transmembrane region" description="Helical" evidence="1">
    <location>
        <begin position="67"/>
        <end position="86"/>
    </location>
</feature>
<feature type="transmembrane region" description="Helical" evidence="1">
    <location>
        <begin position="36"/>
        <end position="55"/>
    </location>
</feature>
<keyword evidence="1" id="KW-1133">Transmembrane helix</keyword>
<dbReference type="Pfam" id="PF03729">
    <property type="entry name" value="DUF308"/>
    <property type="match status" value="1"/>
</dbReference>
<dbReference type="AlphaFoldDB" id="Q5JIP1"/>
<feature type="transmembrane region" description="Helical" evidence="1">
    <location>
        <begin position="12"/>
        <end position="30"/>
    </location>
</feature>
<proteinExistence type="predicted"/>
<dbReference type="KEGG" id="tko:TK1576"/>
<feature type="transmembrane region" description="Helical" evidence="1">
    <location>
        <begin position="92"/>
        <end position="111"/>
    </location>
</feature>
<dbReference type="InParanoid" id="Q5JIP1"/>
<protein>
    <submittedName>
        <fullName evidence="2">Hypothetical membrane protein, conserved</fullName>
    </submittedName>
</protein>
<dbReference type="PANTHER" id="PTHR34989">
    <property type="entry name" value="PROTEIN HDED"/>
    <property type="match status" value="1"/>
</dbReference>
<dbReference type="Proteomes" id="UP000000536">
    <property type="component" value="Chromosome"/>
</dbReference>
<dbReference type="STRING" id="69014.TK1576"/>
<dbReference type="eggNOG" id="arCOG10041">
    <property type="taxonomic scope" value="Archaea"/>
</dbReference>
<dbReference type="InterPro" id="IPR005325">
    <property type="entry name" value="DUF308_memb"/>
</dbReference>
<dbReference type="InterPro" id="IPR052712">
    <property type="entry name" value="Acid_resist_chaperone_HdeD"/>
</dbReference>
<dbReference type="HOGENOM" id="CLU_091585_2_0_2"/>
<dbReference type="EMBL" id="AP006878">
    <property type="protein sequence ID" value="BAD85765.1"/>
    <property type="molecule type" value="Genomic_DNA"/>
</dbReference>
<gene>
    <name evidence="2" type="ordered locus">TK1576</name>
</gene>
<dbReference type="PANTHER" id="PTHR34989:SF1">
    <property type="entry name" value="PROTEIN HDED"/>
    <property type="match status" value="1"/>
</dbReference>
<dbReference type="RefSeq" id="WP_011250527.1">
    <property type="nucleotide sequence ID" value="NC_006624.1"/>
</dbReference>
<accession>Q5JIP1</accession>
<dbReference type="PhylomeDB" id="Q5JIP1"/>
<dbReference type="OrthoDB" id="101111at2157"/>
<evidence type="ECO:0000256" key="1">
    <source>
        <dbReference type="SAM" id="Phobius"/>
    </source>
</evidence>
<reference evidence="2 3" key="1">
    <citation type="journal article" date="2005" name="Genome Res.">
        <title>Complete genome sequence of the hyperthermophilic archaeon Thermococcus kodakaraensis KOD1 and comparison with Pyrococcus genomes.</title>
        <authorList>
            <person name="Fukui T."/>
            <person name="Atomi H."/>
            <person name="Kanai T."/>
            <person name="Matsumi R."/>
            <person name="Fujiwara S."/>
            <person name="Imanaka T."/>
        </authorList>
    </citation>
    <scope>NUCLEOTIDE SEQUENCE [LARGE SCALE GENOMIC DNA]</scope>
    <source>
        <strain evidence="3">ATCC BAA-918 / JCM 12380 / KOD1</strain>
    </source>
</reference>
<sequence>MKYGEVGKNWVWMLGLGLIFITLGVAGLMVLPLLSITSVTLFGAFMVVGGVLQMVQGITKAREWKSRTLHIVMGLIYVLGGIFAMINPVLATAIYTLILGLSLMFIGFLRIAVAFQNKDVSQWALMVLSGVLTVFLGLLIVLQWPWSSLWAVGLFISIDLIMAGANYIAIALAAKVEHEAEAKAAGG</sequence>
<dbReference type="PATRIC" id="fig|69014.16.peg.1536"/>
<dbReference type="GeneID" id="78448104"/>
<keyword evidence="1" id="KW-0812">Transmembrane</keyword>
<evidence type="ECO:0000313" key="2">
    <source>
        <dbReference type="EMBL" id="BAD85765.1"/>
    </source>
</evidence>
<keyword evidence="1" id="KW-0472">Membrane</keyword>